<dbReference type="RefSeq" id="WP_125164120.1">
    <property type="nucleotide sequence ID" value="NZ_CP034234.1"/>
</dbReference>
<dbReference type="AlphaFoldDB" id="A0A3Q8S726"/>
<gene>
    <name evidence="2" type="ORF">EEI45_03195</name>
</gene>
<dbReference type="Proteomes" id="UP000278804">
    <property type="component" value="Chromosome"/>
</dbReference>
<sequence>MQFKKITINPKTRLYQRKTGRLVWGVVLFFFGLFGLVTEVQDAYRYDYSGMILGVAFMFGGLAMVYSATKSNLNLERYLAYNQLIFKKGIFSIDTLARSMDQTYQETLQDLDQLVRKGYLQDMSVNRDSKMIEGLFVSNYKARVQSKMIRCPGCGASNEVIQHETIPCEYCGRKLKYTDA</sequence>
<name>A0A3Q8S726_9FIRM</name>
<evidence type="ECO:0000313" key="2">
    <source>
        <dbReference type="EMBL" id="AZK43912.1"/>
    </source>
</evidence>
<keyword evidence="3" id="KW-1185">Reference proteome</keyword>
<feature type="transmembrane region" description="Helical" evidence="1">
    <location>
        <begin position="21"/>
        <end position="38"/>
    </location>
</feature>
<accession>A0A3Q8S726</accession>
<organism evidence="2 3">
    <name type="scientific">Erysipelothrix piscisicarius</name>
    <dbReference type="NCBI Taxonomy" id="2485784"/>
    <lineage>
        <taxon>Bacteria</taxon>
        <taxon>Bacillati</taxon>
        <taxon>Bacillota</taxon>
        <taxon>Erysipelotrichia</taxon>
        <taxon>Erysipelotrichales</taxon>
        <taxon>Erysipelotrichaceae</taxon>
        <taxon>Erysipelothrix</taxon>
    </lineage>
</organism>
<keyword evidence="1" id="KW-0812">Transmembrane</keyword>
<keyword evidence="1" id="KW-1133">Transmembrane helix</keyword>
<reference evidence="2 3" key="1">
    <citation type="journal article" date="2020" name="Int. J. Syst. Evol. Microbiol.">
        <title>Description of Erysipelothrix piscisicarius sp. nov., an emergent fish pathogen, and assessment of virulence using a tiger barb (Puntigrus tetrazona) infection model.</title>
        <authorList>
            <person name="Pomaranski E.K."/>
            <person name="Griffin M.J."/>
            <person name="Camus A.C."/>
            <person name="Armwood A.R."/>
            <person name="Shelley J."/>
            <person name="Waldbieser G.C."/>
            <person name="LaFrentz B.R."/>
            <person name="Garcia J.C."/>
            <person name="Yanong R."/>
            <person name="Soto E."/>
        </authorList>
    </citation>
    <scope>NUCLEOTIDE SEQUENCE [LARGE SCALE GENOMIC DNA]</scope>
    <source>
        <strain evidence="2 3">15TAL0474</strain>
    </source>
</reference>
<dbReference type="EMBL" id="CP034234">
    <property type="protein sequence ID" value="AZK43912.1"/>
    <property type="molecule type" value="Genomic_DNA"/>
</dbReference>
<keyword evidence="1" id="KW-0472">Membrane</keyword>
<proteinExistence type="predicted"/>
<evidence type="ECO:0000313" key="3">
    <source>
        <dbReference type="Proteomes" id="UP000278804"/>
    </source>
</evidence>
<feature type="transmembrane region" description="Helical" evidence="1">
    <location>
        <begin position="50"/>
        <end position="69"/>
    </location>
</feature>
<protein>
    <submittedName>
        <fullName evidence="2">Uncharacterized protein</fullName>
    </submittedName>
</protein>
<evidence type="ECO:0000256" key="1">
    <source>
        <dbReference type="SAM" id="Phobius"/>
    </source>
</evidence>
<dbReference type="KEGG" id="eri:EEI45_03195"/>